<keyword evidence="2" id="KW-1185">Reference proteome</keyword>
<comment type="caution">
    <text evidence="1">The sequence shown here is derived from an EMBL/GenBank/DDBJ whole genome shotgun (WGS) entry which is preliminary data.</text>
</comment>
<dbReference type="AlphaFoldDB" id="A0A922I951"/>
<dbReference type="EMBL" id="ASGP02000001">
    <property type="protein sequence ID" value="KAH9525891.1"/>
    <property type="molecule type" value="Genomic_DNA"/>
</dbReference>
<sequence length="330" mass="39046">MKSTRRFREKSLIITPFLIRKRKIRYEESMITTTPTIGKNIQELSTCTPTSSSCSSSSSSGLQNFRTMIDCIEQIEHDNHHYNHRIQHRLDVIKRQLRQHRQNYFNQQKSYHDQRKTEKLLTEILSDIRNNNVNIEMIKQDLNMIKQRQQLQQQQLSYNQQINDDQYQNEEKEILQIIHTSPITKCEQKQVSFPLMISNVENSINCQIELPRRMDDHDHHDYNDVNDDDDLITAPLLSIPHLISDSSSPSSPSSSLICNTRPVADEMESIHMKLKRLRETVKNPRIKKIIFEGQQLFTNDGRYNINTRQQIPMEDETIRWVLHPTMMMCE</sequence>
<reference evidence="1" key="2">
    <citation type="journal article" date="2022" name="Res Sq">
        <title>Comparative Genomics Reveals Insights into the Divergent Evolution of Astigmatic Mites and Household Pest Adaptations.</title>
        <authorList>
            <person name="Xiong Q."/>
            <person name="Wan A.T.-Y."/>
            <person name="Liu X.-Y."/>
            <person name="Fung C.S.-H."/>
            <person name="Xiao X."/>
            <person name="Malainual N."/>
            <person name="Hou J."/>
            <person name="Wang L."/>
            <person name="Wang M."/>
            <person name="Yang K."/>
            <person name="Cui Y."/>
            <person name="Leung E."/>
            <person name="Nong W."/>
            <person name="Shin S.-K."/>
            <person name="Au S."/>
            <person name="Jeong K.Y."/>
            <person name="Chew F.T."/>
            <person name="Hui J."/>
            <person name="Leung T.F."/>
            <person name="Tungtrongchitr A."/>
            <person name="Zhong N."/>
            <person name="Liu Z."/>
            <person name="Tsui S."/>
        </authorList>
    </citation>
    <scope>NUCLEOTIDE SEQUENCE</scope>
    <source>
        <strain evidence="1">Derf</strain>
        <tissue evidence="1">Whole organism</tissue>
    </source>
</reference>
<accession>A0A922I951</accession>
<evidence type="ECO:0000313" key="1">
    <source>
        <dbReference type="EMBL" id="KAH9525891.1"/>
    </source>
</evidence>
<name>A0A922I951_DERFA</name>
<protein>
    <submittedName>
        <fullName evidence="1">Uncharacterized protein</fullName>
    </submittedName>
</protein>
<reference evidence="1" key="1">
    <citation type="submission" date="2013-05" db="EMBL/GenBank/DDBJ databases">
        <authorList>
            <person name="Yim A.K.Y."/>
            <person name="Chan T.F."/>
            <person name="Ji K.M."/>
            <person name="Liu X.Y."/>
            <person name="Zhou J.W."/>
            <person name="Li R.Q."/>
            <person name="Yang K.Y."/>
            <person name="Li J."/>
            <person name="Li M."/>
            <person name="Law P.T.W."/>
            <person name="Wu Y.L."/>
            <person name="Cai Z.L."/>
            <person name="Qin H."/>
            <person name="Bao Y."/>
            <person name="Leung R.K.K."/>
            <person name="Ng P.K.S."/>
            <person name="Zou J."/>
            <person name="Zhong X.J."/>
            <person name="Ran P.X."/>
            <person name="Zhong N.S."/>
            <person name="Liu Z.G."/>
            <person name="Tsui S.K.W."/>
        </authorList>
    </citation>
    <scope>NUCLEOTIDE SEQUENCE</scope>
    <source>
        <strain evidence="1">Derf</strain>
        <tissue evidence="1">Whole organism</tissue>
    </source>
</reference>
<evidence type="ECO:0000313" key="2">
    <source>
        <dbReference type="Proteomes" id="UP000790347"/>
    </source>
</evidence>
<organism evidence="1 2">
    <name type="scientific">Dermatophagoides farinae</name>
    <name type="common">American house dust mite</name>
    <dbReference type="NCBI Taxonomy" id="6954"/>
    <lineage>
        <taxon>Eukaryota</taxon>
        <taxon>Metazoa</taxon>
        <taxon>Ecdysozoa</taxon>
        <taxon>Arthropoda</taxon>
        <taxon>Chelicerata</taxon>
        <taxon>Arachnida</taxon>
        <taxon>Acari</taxon>
        <taxon>Acariformes</taxon>
        <taxon>Sarcoptiformes</taxon>
        <taxon>Astigmata</taxon>
        <taxon>Psoroptidia</taxon>
        <taxon>Analgoidea</taxon>
        <taxon>Pyroglyphidae</taxon>
        <taxon>Dermatophagoidinae</taxon>
        <taxon>Dermatophagoides</taxon>
    </lineage>
</organism>
<dbReference type="Proteomes" id="UP000790347">
    <property type="component" value="Unassembled WGS sequence"/>
</dbReference>
<gene>
    <name evidence="1" type="ORF">DERF_000024</name>
</gene>
<proteinExistence type="predicted"/>